<evidence type="ECO:0000313" key="7">
    <source>
        <dbReference type="EMBL" id="GAA0492440.1"/>
    </source>
</evidence>
<evidence type="ECO:0000256" key="4">
    <source>
        <dbReference type="PIRNR" id="PIRNR000819"/>
    </source>
</evidence>
<dbReference type="Gene3D" id="3.30.460.10">
    <property type="entry name" value="Beta Polymerase, domain 2"/>
    <property type="match status" value="1"/>
</dbReference>
<dbReference type="Pfam" id="PF13427">
    <property type="entry name" value="AadA_C"/>
    <property type="match status" value="1"/>
</dbReference>
<keyword evidence="4" id="KW-0547">Nucleotide-binding</keyword>
<dbReference type="Pfam" id="PF01909">
    <property type="entry name" value="NTP_transf_2"/>
    <property type="match status" value="1"/>
</dbReference>
<evidence type="ECO:0000256" key="2">
    <source>
        <dbReference type="ARBA" id="ARBA00023251"/>
    </source>
</evidence>
<evidence type="ECO:0000313" key="8">
    <source>
        <dbReference type="Proteomes" id="UP001500880"/>
    </source>
</evidence>
<evidence type="ECO:0000256" key="3">
    <source>
        <dbReference type="ARBA" id="ARBA00047831"/>
    </source>
</evidence>
<keyword evidence="4" id="KW-0548">Nucleotidyltransferase</keyword>
<sequence>MYVQSFLNQFIQIYQTHLQTNLIGIYLHGSLAMGCYQPGKSDIDILIVIHEKISQNKKKKLIQEILQLEKTYPEIKVEMSIIAHNHLQDFKYPTPFELHYSKLHKPLYQENPDYLSENELDPDLAAHLVVTKHRGITLYGASISEIPKVEKRHFTHSLLQDIDKVSMKITEDPVYYSLNLCRTLYYLKENAIASKKEGGEWAISLVSTPYDQLISKALNQYTGQNSGEDFDPNLLKKFAECMVRKINKELNLQQL</sequence>
<dbReference type="InterPro" id="IPR024172">
    <property type="entry name" value="AadA/Aad9"/>
</dbReference>
<feature type="domain" description="Polymerase nucleotidyl transferase" evidence="5">
    <location>
        <begin position="9"/>
        <end position="84"/>
    </location>
</feature>
<keyword evidence="2 4" id="KW-0046">Antibiotic resistance</keyword>
<keyword evidence="8" id="KW-1185">Reference proteome</keyword>
<comment type="catalytic activity">
    <reaction evidence="3 4">
        <text>spectinomycin + ATP = 9-O-adenylylspectinomycin + diphosphate</text>
        <dbReference type="Rhea" id="RHEA:63228"/>
        <dbReference type="ChEBI" id="CHEBI:30616"/>
        <dbReference type="ChEBI" id="CHEBI:33019"/>
        <dbReference type="ChEBI" id="CHEBI:146260"/>
        <dbReference type="ChEBI" id="CHEBI:146261"/>
    </reaction>
</comment>
<dbReference type="InterPro" id="IPR043519">
    <property type="entry name" value="NT_sf"/>
</dbReference>
<name>A0ABN1B893_9BACI</name>
<protein>
    <recommendedName>
        <fullName evidence="4">Spectinomycin 9-adenylyltransferase</fullName>
    </recommendedName>
</protein>
<dbReference type="InterPro" id="IPR025184">
    <property type="entry name" value="AadA_C"/>
</dbReference>
<feature type="domain" description="Adenylyltransferase AadA C-terminal" evidence="6">
    <location>
        <begin position="147"/>
        <end position="243"/>
    </location>
</feature>
<organism evidence="7 8">
    <name type="scientific">Salinibacillus aidingensis</name>
    <dbReference type="NCBI Taxonomy" id="237684"/>
    <lineage>
        <taxon>Bacteria</taxon>
        <taxon>Bacillati</taxon>
        <taxon>Bacillota</taxon>
        <taxon>Bacilli</taxon>
        <taxon>Bacillales</taxon>
        <taxon>Bacillaceae</taxon>
        <taxon>Salinibacillus</taxon>
    </lineage>
</organism>
<dbReference type="PIRSF" id="PIRSF000819">
    <property type="entry name" value="Streptomycin_3-adenylyltransf"/>
    <property type="match status" value="1"/>
</dbReference>
<evidence type="ECO:0000259" key="5">
    <source>
        <dbReference type="Pfam" id="PF01909"/>
    </source>
</evidence>
<dbReference type="SUPFAM" id="SSF81301">
    <property type="entry name" value="Nucleotidyltransferase"/>
    <property type="match status" value="1"/>
</dbReference>
<dbReference type="EMBL" id="BAAADO010000003">
    <property type="protein sequence ID" value="GAA0492440.1"/>
    <property type="molecule type" value="Genomic_DNA"/>
</dbReference>
<accession>A0ABN1B893</accession>
<keyword evidence="1 4" id="KW-0808">Transferase</keyword>
<evidence type="ECO:0000256" key="1">
    <source>
        <dbReference type="ARBA" id="ARBA00022679"/>
    </source>
</evidence>
<dbReference type="RefSeq" id="WP_343839991.1">
    <property type="nucleotide sequence ID" value="NZ_BAAADO010000003.1"/>
</dbReference>
<dbReference type="Proteomes" id="UP001500880">
    <property type="component" value="Unassembled WGS sequence"/>
</dbReference>
<gene>
    <name evidence="7" type="ORF">GCM10008986_18470</name>
</gene>
<comment type="caution">
    <text evidence="7">The sequence shown here is derived from an EMBL/GenBank/DDBJ whole genome shotgun (WGS) entry which is preliminary data.</text>
</comment>
<dbReference type="InterPro" id="IPR002934">
    <property type="entry name" value="Polymerase_NTP_transf_dom"/>
</dbReference>
<dbReference type="CDD" id="cd05403">
    <property type="entry name" value="NT_KNTase_like"/>
    <property type="match status" value="1"/>
</dbReference>
<reference evidence="7 8" key="1">
    <citation type="journal article" date="2019" name="Int. J. Syst. Evol. Microbiol.">
        <title>The Global Catalogue of Microorganisms (GCM) 10K type strain sequencing project: providing services to taxonomists for standard genome sequencing and annotation.</title>
        <authorList>
            <consortium name="The Broad Institute Genomics Platform"/>
            <consortium name="The Broad Institute Genome Sequencing Center for Infectious Disease"/>
            <person name="Wu L."/>
            <person name="Ma J."/>
        </authorList>
    </citation>
    <scope>NUCLEOTIDE SEQUENCE [LARGE SCALE GENOMIC DNA]</scope>
    <source>
        <strain evidence="7 8">JCM 12389</strain>
    </source>
</reference>
<keyword evidence="4" id="KW-0067">ATP-binding</keyword>
<proteinExistence type="predicted"/>
<evidence type="ECO:0000259" key="6">
    <source>
        <dbReference type="Pfam" id="PF13427"/>
    </source>
</evidence>